<accession>A0ABX7X819</accession>
<dbReference type="InterPro" id="IPR033764">
    <property type="entry name" value="Sdr_B"/>
</dbReference>
<sequence>MPGVRPASISGRVWSDNNTPNSIDDDGAENGVVGVTVNLLDATSGKVIATTTSGADGVYTFTGVVPGNYSVQVLQPANMEFVLKDEGGNDTKDSDVDPANGTSHSFPVASGDAIVDVDAGIKSGSLGDRVWLDLNGNNLQDSGEPACLTLP</sequence>
<evidence type="ECO:0000256" key="2">
    <source>
        <dbReference type="ARBA" id="ARBA00022525"/>
    </source>
</evidence>
<evidence type="ECO:0000313" key="6">
    <source>
        <dbReference type="EMBL" id="QTR50175.1"/>
    </source>
</evidence>
<reference evidence="6 7" key="1">
    <citation type="submission" date="2021-04" db="EMBL/GenBank/DDBJ databases">
        <title>Genomics, taxonomy and metabolism of representatives of sulfur bacteria of the genus Thiothrix: Thiothrix fructosivorans QT, Thiothrix unzii A1T and three new species, Thiothrix subterranea sp. nov., Thiothrix litoralis sp. nov. and 'Candidatus Thiothrix anitrata' sp. nov.</title>
        <authorList>
            <person name="Ravin N.V."/>
            <person name="Smolyakov D."/>
            <person name="Rudenko T.S."/>
            <person name="Mardanov A.V."/>
            <person name="Beletsky A.V."/>
            <person name="Markov N.D."/>
            <person name="Fomenkov A.I."/>
            <person name="Roberts R.J."/>
            <person name="Karnachuk O.V."/>
            <person name="Novikov A."/>
            <person name="Grabovich M.Y."/>
        </authorList>
    </citation>
    <scope>NUCLEOTIDE SEQUENCE [LARGE SCALE GENOMIC DNA]</scope>
    <source>
        <strain evidence="6 7">A52</strain>
    </source>
</reference>
<organism evidence="6 7">
    <name type="scientific">Candidatus Thiothrix anitrata</name>
    <dbReference type="NCBI Taxonomy" id="2823902"/>
    <lineage>
        <taxon>Bacteria</taxon>
        <taxon>Pseudomonadati</taxon>
        <taxon>Pseudomonadota</taxon>
        <taxon>Gammaproteobacteria</taxon>
        <taxon>Thiotrichales</taxon>
        <taxon>Thiotrichaceae</taxon>
        <taxon>Thiothrix</taxon>
    </lineage>
</organism>
<gene>
    <name evidence="6" type="ORF">J8380_00890</name>
</gene>
<dbReference type="Pfam" id="PF17210">
    <property type="entry name" value="SdrD_B"/>
    <property type="match status" value="1"/>
</dbReference>
<keyword evidence="7" id="KW-1185">Reference proteome</keyword>
<evidence type="ECO:0000259" key="5">
    <source>
        <dbReference type="Pfam" id="PF17210"/>
    </source>
</evidence>
<feature type="compositionally biased region" description="Basic and acidic residues" evidence="4">
    <location>
        <begin position="84"/>
        <end position="95"/>
    </location>
</feature>
<feature type="region of interest" description="Disordered" evidence="4">
    <location>
        <begin position="1"/>
        <end position="29"/>
    </location>
</feature>
<keyword evidence="3" id="KW-0732">Signal</keyword>
<evidence type="ECO:0000256" key="4">
    <source>
        <dbReference type="SAM" id="MobiDB-lite"/>
    </source>
</evidence>
<dbReference type="RefSeq" id="WP_210227228.1">
    <property type="nucleotide sequence ID" value="NZ_CP072800.1"/>
</dbReference>
<dbReference type="InterPro" id="IPR051417">
    <property type="entry name" value="SDr/BOS_complex"/>
</dbReference>
<proteinExistence type="predicted"/>
<feature type="region of interest" description="Disordered" evidence="4">
    <location>
        <begin position="84"/>
        <end position="107"/>
    </location>
</feature>
<evidence type="ECO:0000256" key="3">
    <source>
        <dbReference type="ARBA" id="ARBA00022729"/>
    </source>
</evidence>
<dbReference type="SUPFAM" id="SSF117074">
    <property type="entry name" value="Hypothetical protein PA1324"/>
    <property type="match status" value="2"/>
</dbReference>
<dbReference type="Proteomes" id="UP000672027">
    <property type="component" value="Chromosome"/>
</dbReference>
<evidence type="ECO:0000313" key="7">
    <source>
        <dbReference type="Proteomes" id="UP000672027"/>
    </source>
</evidence>
<dbReference type="PANTHER" id="PTHR23303">
    <property type="entry name" value="CARBOXYPEPTIDASE REGULATORY REGION-CONTAINING"/>
    <property type="match status" value="1"/>
</dbReference>
<evidence type="ECO:0000256" key="1">
    <source>
        <dbReference type="ARBA" id="ARBA00004613"/>
    </source>
</evidence>
<dbReference type="Gene3D" id="2.60.40.10">
    <property type="entry name" value="Immunoglobulins"/>
    <property type="match status" value="1"/>
</dbReference>
<keyword evidence="2" id="KW-0964">Secreted</keyword>
<protein>
    <submittedName>
        <fullName evidence="6">Carboxypeptidase regulatory-like domain-containing protein</fullName>
    </submittedName>
</protein>
<name>A0ABX7X819_9GAMM</name>
<dbReference type="InterPro" id="IPR013783">
    <property type="entry name" value="Ig-like_fold"/>
</dbReference>
<feature type="domain" description="SD-repeat containing protein B" evidence="5">
    <location>
        <begin position="8"/>
        <end position="121"/>
    </location>
</feature>
<dbReference type="EMBL" id="CP072800">
    <property type="protein sequence ID" value="QTR50175.1"/>
    <property type="molecule type" value="Genomic_DNA"/>
</dbReference>
<comment type="subcellular location">
    <subcellularLocation>
        <location evidence="1">Secreted</location>
    </subcellularLocation>
</comment>